<evidence type="ECO:0000256" key="3">
    <source>
        <dbReference type="ARBA" id="ARBA00023125"/>
    </source>
</evidence>
<feature type="repeat" description="ANK" evidence="6">
    <location>
        <begin position="277"/>
        <end position="309"/>
    </location>
</feature>
<evidence type="ECO:0000256" key="1">
    <source>
        <dbReference type="ARBA" id="ARBA00022737"/>
    </source>
</evidence>
<feature type="repeat" description="ANK" evidence="6">
    <location>
        <begin position="310"/>
        <end position="342"/>
    </location>
</feature>
<dbReference type="PROSITE" id="PS50088">
    <property type="entry name" value="ANK_REPEAT"/>
    <property type="match status" value="8"/>
</dbReference>
<dbReference type="InterPro" id="IPR036770">
    <property type="entry name" value="Ankyrin_rpt-contain_sf"/>
</dbReference>
<dbReference type="PROSITE" id="PS50297">
    <property type="entry name" value="ANK_REP_REGION"/>
    <property type="match status" value="7"/>
</dbReference>
<evidence type="ECO:0000259" key="10">
    <source>
        <dbReference type="PROSITE" id="PS50071"/>
    </source>
</evidence>
<dbReference type="AlphaFoldDB" id="A0A8J4PMA8"/>
<feature type="region of interest" description="Disordered" evidence="9">
    <location>
        <begin position="646"/>
        <end position="665"/>
    </location>
</feature>
<dbReference type="Gene3D" id="1.25.40.20">
    <property type="entry name" value="Ankyrin repeat-containing domain"/>
    <property type="match status" value="1"/>
</dbReference>
<dbReference type="EMBL" id="AJWJ01000622">
    <property type="protein sequence ID" value="KAF2069648.1"/>
    <property type="molecule type" value="Genomic_DNA"/>
</dbReference>
<dbReference type="PANTHER" id="PTHR24126:SF14">
    <property type="entry name" value="ANK_REP_REGION DOMAIN-CONTAINING PROTEIN"/>
    <property type="match status" value="1"/>
</dbReference>
<dbReference type="PROSITE" id="PS50071">
    <property type="entry name" value="HOMEOBOX_2"/>
    <property type="match status" value="1"/>
</dbReference>
<dbReference type="OrthoDB" id="194358at2759"/>
<dbReference type="Pfam" id="PF00023">
    <property type="entry name" value="Ank"/>
    <property type="match status" value="1"/>
</dbReference>
<dbReference type="PRINTS" id="PR01415">
    <property type="entry name" value="ANKYRIN"/>
</dbReference>
<feature type="compositionally biased region" description="Low complexity" evidence="9">
    <location>
        <begin position="83"/>
        <end position="95"/>
    </location>
</feature>
<keyword evidence="5 7" id="KW-0539">Nucleus</keyword>
<comment type="caution">
    <text evidence="11">The sequence shown here is derived from an EMBL/GenBank/DDBJ whole genome shotgun (WGS) entry which is preliminary data.</text>
</comment>
<dbReference type="InterPro" id="IPR017970">
    <property type="entry name" value="Homeobox_CS"/>
</dbReference>
<dbReference type="PROSITE" id="PS00027">
    <property type="entry name" value="HOMEOBOX_1"/>
    <property type="match status" value="1"/>
</dbReference>
<evidence type="ECO:0000256" key="5">
    <source>
        <dbReference type="ARBA" id="ARBA00023242"/>
    </source>
</evidence>
<protein>
    <recommendedName>
        <fullName evidence="10">Homeobox domain-containing protein</fullName>
    </recommendedName>
</protein>
<feature type="repeat" description="ANK" evidence="6">
    <location>
        <begin position="443"/>
        <end position="475"/>
    </location>
</feature>
<evidence type="ECO:0000313" key="12">
    <source>
        <dbReference type="Proteomes" id="UP000695562"/>
    </source>
</evidence>
<feature type="DNA-binding region" description="Homeobox" evidence="7">
    <location>
        <begin position="115"/>
        <end position="174"/>
    </location>
</feature>
<keyword evidence="3 7" id="KW-0238">DNA-binding</keyword>
<dbReference type="GO" id="GO:0003677">
    <property type="term" value="F:DNA binding"/>
    <property type="evidence" value="ECO:0007669"/>
    <property type="project" value="UniProtKB-UniRule"/>
</dbReference>
<dbReference type="Proteomes" id="UP000695562">
    <property type="component" value="Unassembled WGS sequence"/>
</dbReference>
<dbReference type="InterPro" id="IPR009057">
    <property type="entry name" value="Homeodomain-like_sf"/>
</dbReference>
<dbReference type="GO" id="GO:0000981">
    <property type="term" value="F:DNA-binding transcription factor activity, RNA polymerase II-specific"/>
    <property type="evidence" value="ECO:0007669"/>
    <property type="project" value="InterPro"/>
</dbReference>
<dbReference type="PANTHER" id="PTHR24126">
    <property type="entry name" value="ANKYRIN REPEAT, PH AND SEC7 DOMAIN CONTAINING PROTEIN SECG-RELATED"/>
    <property type="match status" value="1"/>
</dbReference>
<dbReference type="CDD" id="cd00086">
    <property type="entry name" value="homeodomain"/>
    <property type="match status" value="1"/>
</dbReference>
<dbReference type="InterPro" id="IPR002110">
    <property type="entry name" value="Ankyrin_rpt"/>
</dbReference>
<keyword evidence="2 6" id="KW-0040">ANK repeat</keyword>
<feature type="repeat" description="ANK" evidence="6">
    <location>
        <begin position="244"/>
        <end position="276"/>
    </location>
</feature>
<feature type="repeat" description="ANK" evidence="6">
    <location>
        <begin position="410"/>
        <end position="442"/>
    </location>
</feature>
<reference evidence="11" key="1">
    <citation type="submission" date="2020-01" db="EMBL/GenBank/DDBJ databases">
        <title>Development of genomics and gene disruption for Polysphondylium violaceum indicates a role for the polyketide synthase stlB in stalk morphogenesis.</title>
        <authorList>
            <person name="Narita B."/>
            <person name="Kawabe Y."/>
            <person name="Kin K."/>
            <person name="Saito T."/>
            <person name="Gibbs R."/>
            <person name="Kuspa A."/>
            <person name="Muzny D."/>
            <person name="Queller D."/>
            <person name="Richards S."/>
            <person name="Strassman J."/>
            <person name="Sucgang R."/>
            <person name="Worley K."/>
            <person name="Schaap P."/>
        </authorList>
    </citation>
    <scope>NUCLEOTIDE SEQUENCE</scope>
    <source>
        <strain evidence="11">QSvi11</strain>
    </source>
</reference>
<feature type="region of interest" description="Disordered" evidence="9">
    <location>
        <begin position="39"/>
        <end position="96"/>
    </location>
</feature>
<dbReference type="Gene3D" id="1.10.10.60">
    <property type="entry name" value="Homeodomain-like"/>
    <property type="match status" value="1"/>
</dbReference>
<feature type="repeat" description="ANK" evidence="6">
    <location>
        <begin position="510"/>
        <end position="536"/>
    </location>
</feature>
<dbReference type="SUPFAM" id="SSF81995">
    <property type="entry name" value="beta-sandwich domain of Sec23/24"/>
    <property type="match status" value="1"/>
</dbReference>
<evidence type="ECO:0000256" key="2">
    <source>
        <dbReference type="ARBA" id="ARBA00023043"/>
    </source>
</evidence>
<feature type="compositionally biased region" description="Low complexity" evidence="9">
    <location>
        <begin position="49"/>
        <end position="74"/>
    </location>
</feature>
<feature type="region of interest" description="Disordered" evidence="9">
    <location>
        <begin position="565"/>
        <end position="622"/>
    </location>
</feature>
<feature type="region of interest" description="Disordered" evidence="9">
    <location>
        <begin position="101"/>
        <end position="120"/>
    </location>
</feature>
<dbReference type="GO" id="GO:0005634">
    <property type="term" value="C:nucleus"/>
    <property type="evidence" value="ECO:0007669"/>
    <property type="project" value="UniProtKB-SubCell"/>
</dbReference>
<dbReference type="SMART" id="SM00248">
    <property type="entry name" value="ANK"/>
    <property type="match status" value="8"/>
</dbReference>
<proteinExistence type="predicted"/>
<keyword evidence="4 7" id="KW-0371">Homeobox</keyword>
<dbReference type="SUPFAM" id="SSF48403">
    <property type="entry name" value="Ankyrin repeat"/>
    <property type="match status" value="1"/>
</dbReference>
<evidence type="ECO:0000256" key="9">
    <source>
        <dbReference type="SAM" id="MobiDB-lite"/>
    </source>
</evidence>
<feature type="domain" description="Homeobox" evidence="10">
    <location>
        <begin position="113"/>
        <end position="173"/>
    </location>
</feature>
<evidence type="ECO:0000256" key="6">
    <source>
        <dbReference type="PROSITE-ProRule" id="PRU00023"/>
    </source>
</evidence>
<keyword evidence="12" id="KW-1185">Reference proteome</keyword>
<evidence type="ECO:0000313" key="11">
    <source>
        <dbReference type="EMBL" id="KAF2069648.1"/>
    </source>
</evidence>
<dbReference type="SMART" id="SM00389">
    <property type="entry name" value="HOX"/>
    <property type="match status" value="1"/>
</dbReference>
<feature type="repeat" description="ANK" evidence="6">
    <location>
        <begin position="377"/>
        <end position="409"/>
    </location>
</feature>
<keyword evidence="1" id="KW-0677">Repeat</keyword>
<feature type="compositionally biased region" description="Low complexity" evidence="9">
    <location>
        <begin position="570"/>
        <end position="616"/>
    </location>
</feature>
<dbReference type="Pfam" id="PF00046">
    <property type="entry name" value="Homeodomain"/>
    <property type="match status" value="1"/>
</dbReference>
<evidence type="ECO:0000256" key="7">
    <source>
        <dbReference type="PROSITE-ProRule" id="PRU00108"/>
    </source>
</evidence>
<name>A0A8J4PMA8_9MYCE</name>
<dbReference type="Pfam" id="PF12796">
    <property type="entry name" value="Ank_2"/>
    <property type="match status" value="3"/>
</dbReference>
<organism evidence="11 12">
    <name type="scientific">Polysphondylium violaceum</name>
    <dbReference type="NCBI Taxonomy" id="133409"/>
    <lineage>
        <taxon>Eukaryota</taxon>
        <taxon>Amoebozoa</taxon>
        <taxon>Evosea</taxon>
        <taxon>Eumycetozoa</taxon>
        <taxon>Dictyostelia</taxon>
        <taxon>Dictyosteliales</taxon>
        <taxon>Dictyosteliaceae</taxon>
        <taxon>Polysphondylium</taxon>
    </lineage>
</organism>
<dbReference type="SUPFAM" id="SSF46689">
    <property type="entry name" value="Homeodomain-like"/>
    <property type="match status" value="1"/>
</dbReference>
<comment type="subcellular location">
    <subcellularLocation>
        <location evidence="7 8">Nucleus</location>
    </subcellularLocation>
</comment>
<dbReference type="InterPro" id="IPR001356">
    <property type="entry name" value="HD"/>
</dbReference>
<evidence type="ECO:0000256" key="4">
    <source>
        <dbReference type="ARBA" id="ARBA00023155"/>
    </source>
</evidence>
<accession>A0A8J4PMA8</accession>
<gene>
    <name evidence="11" type="ORF">CYY_009033</name>
</gene>
<evidence type="ECO:0000256" key="8">
    <source>
        <dbReference type="RuleBase" id="RU000682"/>
    </source>
</evidence>
<sequence length="665" mass="75634">MAQPLHPPQFYYMGQIDSVGSNYYHFNNQNGNVNRYYSLRSKDYSPSPQQQQQQQQNNNNGNHQRGHSQQFQQHHQQHHHQQQHQYQQQQQQQQQYGMMNSSLNNIGGAFDDDPMKKKRKRISPEQLRILEKIFVTHQHPTLNLRKQLAIELSMTPRSVQIWFQNRRAKARHMEFKPQLSNGISPDLIYDAIGYSSSGQRFINGTEKVSIASTWNRILSRNSDILLQYNPDDPSSIDVNARDSKGMSLLFSAAFLGYEYQVRRLIESGANSNIQDNQGNTPMIAASALGSELIVDFLLENRADPNIMNDDGISPLYAACKGGYVSIVQSLVDRQSEVSVKTFSKGETPLHIASLKGYDEICKILLENDAKATVYDLNNQTPLHHASIMGYYPIVKLLVQYGADKCCVDKDGRTPLHSAALMGHDLIVKYLIENGSNPNIQDNDGYLPIHYAVRESRSETVKLLIQLKSLLNLKTKSKQNLLHLSAQYTSLMMGQTIFESDTFDLDQMDENLSTPLYLAAKAGKTNFVKYLIAKGASKKLAIDKLLLDNEDQKEIIQVIEQSGDSFEKQYNSNNNDEIDSRNNSNSNSSSHFHPYSKTSSSSTTTTPTTTFKSQSQSILDKDRDRKEEDYFYEKLYKTSSTNRIISNSFSYNQQHKEQSSSPLNDD</sequence>
<feature type="repeat" description="ANK" evidence="6">
    <location>
        <begin position="344"/>
        <end position="376"/>
    </location>
</feature>